<evidence type="ECO:0000313" key="6">
    <source>
        <dbReference type="Proteomes" id="UP000182763"/>
    </source>
</evidence>
<dbReference type="Pfam" id="PF00881">
    <property type="entry name" value="Nitroreductase"/>
    <property type="match status" value="1"/>
</dbReference>
<comment type="similarity">
    <text evidence="1">Belongs to the nitroreductase family.</text>
</comment>
<dbReference type="InterPro" id="IPR029478">
    <property type="entry name" value="TM1586_NiRdase"/>
</dbReference>
<dbReference type="InterPro" id="IPR000415">
    <property type="entry name" value="Nitroreductase-like"/>
</dbReference>
<organism evidence="5 6">
    <name type="scientific">Candidatus Infernicultor aquiphilus</name>
    <dbReference type="NCBI Taxonomy" id="1805029"/>
    <lineage>
        <taxon>Bacteria</taxon>
        <taxon>Pseudomonadati</taxon>
        <taxon>Atribacterota</taxon>
        <taxon>Candidatus Phoenicimicrobiia</taxon>
        <taxon>Candidatus Pheonicimicrobiales</taxon>
        <taxon>Candidatus Phoenicimicrobiaceae</taxon>
        <taxon>Candidatus Infernicultor</taxon>
    </lineage>
</organism>
<sequence length="170" mass="18870">MVLEAIKKRQSVRSYREKEIPEEVLQQILEAGRLAPSASNQQGWEFIVVKEESLRKKLVPACKNQKFVGEAPVVIAGCATNLDHIMSNGEHSYPIDLAIALDHMSLEAASLGLGTCWIGAFYQDQVKEILGVPEDVRVVALMPVGYPKELGSKTGRKPLSEIVCYNKYRT</sequence>
<dbReference type="CDD" id="cd02139">
    <property type="entry name" value="nitroreductase"/>
    <property type="match status" value="1"/>
</dbReference>
<dbReference type="PANTHER" id="PTHR43673">
    <property type="entry name" value="NAD(P)H NITROREDUCTASE YDGI-RELATED"/>
    <property type="match status" value="1"/>
</dbReference>
<dbReference type="AlphaFoldDB" id="A0A1J5H438"/>
<protein>
    <submittedName>
        <fullName evidence="5">Nitroreductase</fullName>
    </submittedName>
</protein>
<proteinExistence type="inferred from homology"/>
<dbReference type="GO" id="GO:0016491">
    <property type="term" value="F:oxidoreductase activity"/>
    <property type="evidence" value="ECO:0007669"/>
    <property type="project" value="UniProtKB-KW"/>
</dbReference>
<dbReference type="PANTHER" id="PTHR43673:SF10">
    <property type="entry name" value="NADH DEHYDROGENASE_NAD(P)H NITROREDUCTASE XCC3605-RELATED"/>
    <property type="match status" value="1"/>
</dbReference>
<keyword evidence="2" id="KW-0560">Oxidoreductase</keyword>
<evidence type="ECO:0000259" key="4">
    <source>
        <dbReference type="Pfam" id="PF14512"/>
    </source>
</evidence>
<dbReference type="EMBL" id="MNYY01000024">
    <property type="protein sequence ID" value="OIP73952.1"/>
    <property type="molecule type" value="Genomic_DNA"/>
</dbReference>
<feature type="domain" description="Putative nitroreductase TM1586" evidence="4">
    <location>
        <begin position="101"/>
        <end position="167"/>
    </location>
</feature>
<gene>
    <name evidence="5" type="ORF">AUK42_01055</name>
</gene>
<evidence type="ECO:0000256" key="1">
    <source>
        <dbReference type="ARBA" id="ARBA00007118"/>
    </source>
</evidence>
<name>A0A1J5H438_9BACT</name>
<dbReference type="Proteomes" id="UP000182763">
    <property type="component" value="Unassembled WGS sequence"/>
</dbReference>
<reference evidence="5 6" key="1">
    <citation type="journal article" date="2016" name="Environ. Microbiol.">
        <title>Genomic resolution of a cold subsurface aquifer community provides metabolic insights for novel microbes adapted to high CO concentrations.</title>
        <authorList>
            <person name="Probst A.J."/>
            <person name="Castelle C.J."/>
            <person name="Singh A."/>
            <person name="Brown C.T."/>
            <person name="Anantharaman K."/>
            <person name="Sharon I."/>
            <person name="Hug L.A."/>
            <person name="Burstein D."/>
            <person name="Emerson J.B."/>
            <person name="Thomas B.C."/>
            <person name="Banfield J.F."/>
        </authorList>
    </citation>
    <scope>NUCLEOTIDE SEQUENCE [LARGE SCALE GENOMIC DNA]</scope>
    <source>
        <strain evidence="5">CG2_30_33_13</strain>
    </source>
</reference>
<evidence type="ECO:0000256" key="2">
    <source>
        <dbReference type="ARBA" id="ARBA00023002"/>
    </source>
</evidence>
<dbReference type="InterPro" id="IPR029479">
    <property type="entry name" value="Nitroreductase"/>
</dbReference>
<dbReference type="STRING" id="1805029.AUK42_01055"/>
<evidence type="ECO:0000313" key="5">
    <source>
        <dbReference type="EMBL" id="OIP73952.1"/>
    </source>
</evidence>
<feature type="domain" description="Nitroreductase" evidence="3">
    <location>
        <begin position="6"/>
        <end position="65"/>
    </location>
</feature>
<comment type="caution">
    <text evidence="5">The sequence shown here is derived from an EMBL/GenBank/DDBJ whole genome shotgun (WGS) entry which is preliminary data.</text>
</comment>
<accession>A0A1J5H438</accession>
<evidence type="ECO:0000259" key="3">
    <source>
        <dbReference type="Pfam" id="PF00881"/>
    </source>
</evidence>
<dbReference type="Gene3D" id="3.40.109.10">
    <property type="entry name" value="NADH Oxidase"/>
    <property type="match status" value="1"/>
</dbReference>
<dbReference type="SUPFAM" id="SSF55469">
    <property type="entry name" value="FMN-dependent nitroreductase-like"/>
    <property type="match status" value="1"/>
</dbReference>
<dbReference type="Pfam" id="PF14512">
    <property type="entry name" value="TM1586_NiRdase"/>
    <property type="match status" value="1"/>
</dbReference>